<dbReference type="EMBL" id="KK852820">
    <property type="protein sequence ID" value="KDR15569.1"/>
    <property type="molecule type" value="Genomic_DNA"/>
</dbReference>
<reference evidence="2 3" key="1">
    <citation type="journal article" date="2014" name="Nat. Commun.">
        <title>Molecular traces of alternative social organization in a termite genome.</title>
        <authorList>
            <person name="Terrapon N."/>
            <person name="Li C."/>
            <person name="Robertson H.M."/>
            <person name="Ji L."/>
            <person name="Meng X."/>
            <person name="Booth W."/>
            <person name="Chen Z."/>
            <person name="Childers C.P."/>
            <person name="Glastad K.M."/>
            <person name="Gokhale K."/>
            <person name="Gowin J."/>
            <person name="Gronenberg W."/>
            <person name="Hermansen R.A."/>
            <person name="Hu H."/>
            <person name="Hunt B.G."/>
            <person name="Huylmans A.K."/>
            <person name="Khalil S.M."/>
            <person name="Mitchell R.D."/>
            <person name="Munoz-Torres M.C."/>
            <person name="Mustard J.A."/>
            <person name="Pan H."/>
            <person name="Reese J.T."/>
            <person name="Scharf M.E."/>
            <person name="Sun F."/>
            <person name="Vogel H."/>
            <person name="Xiao J."/>
            <person name="Yang W."/>
            <person name="Yang Z."/>
            <person name="Yang Z."/>
            <person name="Zhou J."/>
            <person name="Zhu J."/>
            <person name="Brent C.S."/>
            <person name="Elsik C.G."/>
            <person name="Goodisman M.A."/>
            <person name="Liberles D.A."/>
            <person name="Roe R.M."/>
            <person name="Vargo E.L."/>
            <person name="Vilcinskas A."/>
            <person name="Wang J."/>
            <person name="Bornberg-Bauer E."/>
            <person name="Korb J."/>
            <person name="Zhang G."/>
            <person name="Liebig J."/>
        </authorList>
    </citation>
    <scope>NUCLEOTIDE SEQUENCE [LARGE SCALE GENOMIC DNA]</scope>
    <source>
        <tissue evidence="2">Whole organism</tissue>
    </source>
</reference>
<organism evidence="2 3">
    <name type="scientific">Zootermopsis nevadensis</name>
    <name type="common">Dampwood termite</name>
    <dbReference type="NCBI Taxonomy" id="136037"/>
    <lineage>
        <taxon>Eukaryota</taxon>
        <taxon>Metazoa</taxon>
        <taxon>Ecdysozoa</taxon>
        <taxon>Arthropoda</taxon>
        <taxon>Hexapoda</taxon>
        <taxon>Insecta</taxon>
        <taxon>Pterygota</taxon>
        <taxon>Neoptera</taxon>
        <taxon>Polyneoptera</taxon>
        <taxon>Dictyoptera</taxon>
        <taxon>Blattodea</taxon>
        <taxon>Blattoidea</taxon>
        <taxon>Termitoidae</taxon>
        <taxon>Termopsidae</taxon>
        <taxon>Zootermopsis</taxon>
    </lineage>
</organism>
<name>A0A067RAE8_ZOONE</name>
<evidence type="ECO:0000313" key="3">
    <source>
        <dbReference type="Proteomes" id="UP000027135"/>
    </source>
</evidence>
<keyword evidence="3" id="KW-1185">Reference proteome</keyword>
<dbReference type="InParanoid" id="A0A067RAE8"/>
<dbReference type="Proteomes" id="UP000027135">
    <property type="component" value="Unassembled WGS sequence"/>
</dbReference>
<protein>
    <submittedName>
        <fullName evidence="2">Uncharacterized protein</fullName>
    </submittedName>
</protein>
<sequence length="145" mass="15710">MMLGKQVTASYGVPLVSEQRDRSQYVPESGEVLVASHDSKFLETILQHDGLSNSGNPLSSIDTVLLNPADKVSDHTSQFVALNSEFNTEAIEHKNSTELFSTHFSPEGLLFIDQTPELEESTSNSEGVSLPTFSSLQSGTSSLPH</sequence>
<dbReference type="AlphaFoldDB" id="A0A067RAE8"/>
<evidence type="ECO:0000313" key="2">
    <source>
        <dbReference type="EMBL" id="KDR15569.1"/>
    </source>
</evidence>
<feature type="region of interest" description="Disordered" evidence="1">
    <location>
        <begin position="118"/>
        <end position="145"/>
    </location>
</feature>
<gene>
    <name evidence="2" type="ORF">L798_10513</name>
</gene>
<proteinExistence type="predicted"/>
<evidence type="ECO:0000256" key="1">
    <source>
        <dbReference type="SAM" id="MobiDB-lite"/>
    </source>
</evidence>
<accession>A0A067RAE8</accession>
<feature type="compositionally biased region" description="Polar residues" evidence="1">
    <location>
        <begin position="121"/>
        <end position="145"/>
    </location>
</feature>